<dbReference type="CDD" id="cd06223">
    <property type="entry name" value="PRTases_typeI"/>
    <property type="match status" value="1"/>
</dbReference>
<gene>
    <name evidence="1" type="ordered locus">YpsIP31758_B0047</name>
</gene>
<dbReference type="RefSeq" id="WP_011988587.1">
    <property type="nucleotide sequence ID" value="NC_009705.1"/>
</dbReference>
<dbReference type="EMBL" id="CP000719">
    <property type="protein sequence ID" value="ABS45743.1"/>
    <property type="molecule type" value="Genomic_DNA"/>
</dbReference>
<dbReference type="KEGG" id="ypi:YpsIP31758_B0047"/>
<keyword evidence="1" id="KW-0614">Plasmid</keyword>
<sequence length="251" mass="27671">MGFTVDVANRLVTVDHSHNNYSVTTPAGNPTVLTLANGLKVTSIFSRTKGKKAKRGQKAPLGDNSPMLYALKGMHQLQTTRRTVIDLYLSYRQILPVFVTAGFQWDWLLPLPSSSNLTALFANRVCTESGVGVCHHGAMVKISAQQVLINLGALQIKSSDRSAIREDVNRFIKYNSPQTAFQIKAISRTHLRPYINPLMWGHLPAVAPPRRALLIDDMVTTGTSLVCASDILRLRYPTVQIEALTLFGSTK</sequence>
<dbReference type="Proteomes" id="UP000002412">
    <property type="component" value="Plasmid p_153kb"/>
</dbReference>
<name>A0A0U1QTN4_YERP3</name>
<dbReference type="SUPFAM" id="SSF53271">
    <property type="entry name" value="PRTase-like"/>
    <property type="match status" value="1"/>
</dbReference>
<dbReference type="HOGENOM" id="CLU_096466_0_0_6"/>
<dbReference type="AlphaFoldDB" id="A0A0U1QTN4"/>
<proteinExistence type="predicted"/>
<dbReference type="InterPro" id="IPR000836">
    <property type="entry name" value="PRTase_dom"/>
</dbReference>
<evidence type="ECO:0000313" key="1">
    <source>
        <dbReference type="EMBL" id="ABS45743.1"/>
    </source>
</evidence>
<accession>A0A0U1QTN4</accession>
<geneLocation type="plasmid" evidence="2">
    <name>plasmid_153kb</name>
</geneLocation>
<evidence type="ECO:0008006" key="3">
    <source>
        <dbReference type="Google" id="ProtNLM"/>
    </source>
</evidence>
<evidence type="ECO:0000313" key="2">
    <source>
        <dbReference type="Proteomes" id="UP000002412"/>
    </source>
</evidence>
<reference evidence="1 2" key="1">
    <citation type="journal article" date="2007" name="PLoS Genet.">
        <title>The complete genome sequence of Yersinia pseudotuberculosis IP31758, the causative agent of Far East scarlet-like fever.</title>
        <authorList>
            <person name="Eppinger M."/>
            <person name="Rosovitz M.J."/>
            <person name="Fricke W.F."/>
            <person name="Rasko D.A."/>
            <person name="Kokorina G."/>
            <person name="Fayolle C."/>
            <person name="Lindler L.E."/>
            <person name="Carniel E."/>
            <person name="Ravel J."/>
        </authorList>
    </citation>
    <scope>NUCLEOTIDE SEQUENCE [LARGE SCALE GENOMIC DNA]</scope>
    <source>
        <strain evidence="1 2">IP 31758</strain>
        <plasmid evidence="2">Plasmid plasmid_153kb</plasmid>
    </source>
</reference>
<dbReference type="InterPro" id="IPR029057">
    <property type="entry name" value="PRTase-like"/>
</dbReference>
<organism evidence="1 2">
    <name type="scientific">Yersinia pseudotuberculosis serotype O:1b (strain IP 31758)</name>
    <dbReference type="NCBI Taxonomy" id="349747"/>
    <lineage>
        <taxon>Bacteria</taxon>
        <taxon>Pseudomonadati</taxon>
        <taxon>Pseudomonadota</taxon>
        <taxon>Gammaproteobacteria</taxon>
        <taxon>Enterobacterales</taxon>
        <taxon>Yersiniaceae</taxon>
        <taxon>Yersinia</taxon>
    </lineage>
</organism>
<protein>
    <recommendedName>
        <fullName evidence="3">Phosphoribosyltransferase domain-containing protein</fullName>
    </recommendedName>
</protein>